<accession>A0AAN6JSC8</accession>
<dbReference type="Proteomes" id="UP001176517">
    <property type="component" value="Unassembled WGS sequence"/>
</dbReference>
<dbReference type="AlphaFoldDB" id="A0AAN6JSC8"/>
<organism evidence="2 3">
    <name type="scientific">Tilletia horrida</name>
    <dbReference type="NCBI Taxonomy" id="155126"/>
    <lineage>
        <taxon>Eukaryota</taxon>
        <taxon>Fungi</taxon>
        <taxon>Dikarya</taxon>
        <taxon>Basidiomycota</taxon>
        <taxon>Ustilaginomycotina</taxon>
        <taxon>Exobasidiomycetes</taxon>
        <taxon>Tilletiales</taxon>
        <taxon>Tilletiaceae</taxon>
        <taxon>Tilletia</taxon>
    </lineage>
</organism>
<gene>
    <name evidence="2" type="ORF">OC846_003115</name>
</gene>
<evidence type="ECO:0000256" key="1">
    <source>
        <dbReference type="SAM" id="MobiDB-lite"/>
    </source>
</evidence>
<feature type="region of interest" description="Disordered" evidence="1">
    <location>
        <begin position="159"/>
        <end position="247"/>
    </location>
</feature>
<reference evidence="2" key="1">
    <citation type="journal article" date="2023" name="PhytoFront">
        <title>Draft Genome Resources of Seven Strains of Tilletia horrida, Causal Agent of Kernel Smut of Rice.</title>
        <authorList>
            <person name="Khanal S."/>
            <person name="Antony Babu S."/>
            <person name="Zhou X.G."/>
        </authorList>
    </citation>
    <scope>NUCLEOTIDE SEQUENCE</scope>
    <source>
        <strain evidence="2">TX6</strain>
    </source>
</reference>
<keyword evidence="3" id="KW-1185">Reference proteome</keyword>
<name>A0AAN6JSC8_9BASI</name>
<evidence type="ECO:0000313" key="3">
    <source>
        <dbReference type="Proteomes" id="UP001176517"/>
    </source>
</evidence>
<proteinExistence type="predicted"/>
<evidence type="ECO:0000313" key="2">
    <source>
        <dbReference type="EMBL" id="KAK0551934.1"/>
    </source>
</evidence>
<feature type="compositionally biased region" description="Polar residues" evidence="1">
    <location>
        <begin position="236"/>
        <end position="246"/>
    </location>
</feature>
<protein>
    <submittedName>
        <fullName evidence="2">Uncharacterized protein</fullName>
    </submittedName>
</protein>
<dbReference type="EMBL" id="JAPDMZ010000070">
    <property type="protein sequence ID" value="KAK0551934.1"/>
    <property type="molecule type" value="Genomic_DNA"/>
</dbReference>
<sequence length="296" mass="32252">MEEDLKAEAQAAARFLLPFLLADPPELPQHLASDPVLLRQQWLDDKASQPSAGSVFTNNLYCDPDRKLDEVDTNIAIEAVRHVFEQIPDASESIAFRGPPLFRRPEPNLLLAALQLETGDACRDLTLLLLHEPQHTDRKSTFAFCNLVPVLVRDLPGQWSIVPPPPPPRTTSGPEDLAEYHLDGDDFWDGVSDSHESTGPPAVDTAQGTDDAYWSQYDAAPGEGPSAQAGNALVPHQTSPSDQPDNAASEALARIKALLEQAWDSTAVLCPCQDASSHGARRDLLFSLLSDVVDLR</sequence>
<comment type="caution">
    <text evidence="2">The sequence shown here is derived from an EMBL/GenBank/DDBJ whole genome shotgun (WGS) entry which is preliminary data.</text>
</comment>